<dbReference type="InterPro" id="IPR000571">
    <property type="entry name" value="Znf_CCCH"/>
</dbReference>
<reference evidence="13" key="1">
    <citation type="submission" date="2020-03" db="EMBL/GenBank/DDBJ databases">
        <authorList>
            <person name="Weist P."/>
        </authorList>
    </citation>
    <scope>NUCLEOTIDE SEQUENCE</scope>
</reference>
<feature type="domain" description="C3H1-type" evidence="12">
    <location>
        <begin position="673"/>
        <end position="701"/>
    </location>
</feature>
<dbReference type="Gene3D" id="4.10.1000.10">
    <property type="entry name" value="Zinc finger, CCCH-type"/>
    <property type="match status" value="2"/>
</dbReference>
<evidence type="ECO:0000256" key="5">
    <source>
        <dbReference type="ARBA" id="ARBA00023125"/>
    </source>
</evidence>
<dbReference type="GO" id="GO:0008270">
    <property type="term" value="F:zinc ion binding"/>
    <property type="evidence" value="ECO:0007669"/>
    <property type="project" value="UniProtKB-KW"/>
</dbReference>
<dbReference type="GO" id="GO:0005634">
    <property type="term" value="C:nucleus"/>
    <property type="evidence" value="ECO:0007669"/>
    <property type="project" value="TreeGrafter"/>
</dbReference>
<feature type="compositionally biased region" description="Polar residues" evidence="11">
    <location>
        <begin position="268"/>
        <end position="278"/>
    </location>
</feature>
<evidence type="ECO:0000313" key="13">
    <source>
        <dbReference type="EMBL" id="CAB1457646.1"/>
    </source>
</evidence>
<comment type="caution">
    <text evidence="13">The sequence shown here is derived from an EMBL/GenBank/DDBJ whole genome shotgun (WGS) entry which is preliminary data.</text>
</comment>
<evidence type="ECO:0000256" key="1">
    <source>
        <dbReference type="ARBA" id="ARBA00022723"/>
    </source>
</evidence>
<feature type="zinc finger region" description="C3H1-type" evidence="10">
    <location>
        <begin position="673"/>
        <end position="701"/>
    </location>
</feature>
<evidence type="ECO:0000256" key="6">
    <source>
        <dbReference type="ARBA" id="ARBA00057285"/>
    </source>
</evidence>
<evidence type="ECO:0000256" key="7">
    <source>
        <dbReference type="ARBA" id="ARBA00064187"/>
    </source>
</evidence>
<gene>
    <name evidence="13" type="ORF">PLEPLA_LOCUS45470</name>
</gene>
<feature type="compositionally biased region" description="Basic and acidic residues" evidence="11">
    <location>
        <begin position="914"/>
        <end position="924"/>
    </location>
</feature>
<dbReference type="Gene3D" id="3.30.1370.210">
    <property type="match status" value="1"/>
</dbReference>
<dbReference type="PANTHER" id="PTHR46156">
    <property type="entry name" value="CCCH ZINGC FINGER"/>
    <property type="match status" value="1"/>
</dbReference>
<evidence type="ECO:0000256" key="8">
    <source>
        <dbReference type="ARBA" id="ARBA00071600"/>
    </source>
</evidence>
<sequence length="1181" mass="129116">MEEREALKRQIELLQDLINKHKSVHGDAPFPEAEQTHVAAATFTRVRGHSTSDAHPYSSRGRTFAPQTRGSWRERHSLRNKNPESSLGHQAAVTASSTGHQSGSQHETCSILLPSHRRGEEGDETKTAPLFSGIAQQKKEAHVSSTTGTREDASRKPSREVLLKSSTGTSSQHETQHRQTQGFEQKTETRHVVPEEMAGVSSEASSSVKIRTQVQIKPSLISKPSSKPTPIVPTTGDVTLLPPAVSEVAKPSSKSFLKKSKFTWVKTQNTGGVESRQASSVSSSPGKVVSVSTASASKVLSGSSPSSSKRTPVRKLPRKLSPITITQRTSKYKWVSSSAGAQAKTTRKPLSPKVLTLPQRASEKGEAPKRLRSASAPCAKVKRSTSSTLSSQYRWKAGSQSFPGAATAGPSATARRRSAFHWTAERSSRGMKGGLVLSPPPRASPPSSSPGGFKLRSRMKIIRKSANSAGGSERGSSPSAAKFSPRGRSHTWTRTPTGVKRTPSRELVSFGRHKLRRLSPSSSRTSPASPSHCGPASQRVFRTRYKMVTRPGPGSAHSHHYNPALAWRTKRIQSARSFLQSRLRSPHDRHPSHAPSWRGSSMCWIGGSLYRVSANKLSRTVASSMSISRTGRFSSPPGSSMSPAWNRPSSTRHLASRAVQRSLAIIRHARQKKPQKQYCMYYNRFGKCNRGDSCPYIHDPDKVAVCTRFLRGTCKQADGTCPFSHKVAKEKMPVCSYFLKGTCNNSDCPYSHVYVSRKAEVCEDFVKGYCPEGEKCKKKHTLVCPDFSKSGSCPRGRRCKLQHRQRAKQSTGIPPRRGRTKDPSKRPRLSVVMPHALQTAPVTPTRGPLALPSFISLSSSPEEPDAPDTLPDKTSQVKEKKLQIKPRLPGDETHKWTVTSSPGSPEHGLNVKAPETEREDGGRELIRPRRLWRQEERSTVILHPSSGPDVCSFYFASPSSSQTIDLSSPWWTNLISRSDSSYMCGIRDLPSLTKEPSSGPQITLSHLLEPALSSPGGWLAGLRSSTLLMSVLLKSSISLSDGTLGGVRCSGVLVSDLLPRSDTYHRCSIDILLHPPLRFFSPRSENSRRIRLAPRCSSTCSVTRGGDLLHLSLCCCSSAHFGSARLGSAVRCSSLEASRYRRMRVRRCSLLPLARPTSVWAGRRSGGHAVFISAGRRPAPQ</sequence>
<feature type="compositionally biased region" description="Pro residues" evidence="11">
    <location>
        <begin position="438"/>
        <end position="448"/>
    </location>
</feature>
<feature type="zinc finger region" description="C3H1-type" evidence="10">
    <location>
        <begin position="756"/>
        <end position="783"/>
    </location>
</feature>
<feature type="region of interest" description="Disordered" evidence="11">
    <location>
        <begin position="790"/>
        <end position="924"/>
    </location>
</feature>
<keyword evidence="2" id="KW-0677">Repeat</keyword>
<protein>
    <recommendedName>
        <fullName evidence="8">Zinc finger CCCH domain-containing protein 3</fullName>
    </recommendedName>
    <alternativeName>
        <fullName evidence="9">Smad-interacting CPSF-like factor</fullName>
    </alternativeName>
</protein>
<keyword evidence="4 10" id="KW-0862">Zinc</keyword>
<feature type="compositionally biased region" description="Basic residues" evidence="11">
    <location>
        <begin position="795"/>
        <end position="807"/>
    </location>
</feature>
<keyword evidence="1 10" id="KW-0479">Metal-binding</keyword>
<proteinExistence type="predicted"/>
<dbReference type="AlphaFoldDB" id="A0A9N7W012"/>
<dbReference type="FunFam" id="4.10.1000.10:FF:000008">
    <property type="entry name" value="zinc finger CCCH domain-containing protein 3"/>
    <property type="match status" value="1"/>
</dbReference>
<comment type="subunit">
    <text evidence="7">Interacts with SMAD1, SMAD3, SMAD4, CPSF2 and CPSF3.</text>
</comment>
<evidence type="ECO:0000259" key="12">
    <source>
        <dbReference type="PROSITE" id="PS50103"/>
    </source>
</evidence>
<feature type="compositionally biased region" description="Polar residues" evidence="11">
    <location>
        <begin position="164"/>
        <end position="184"/>
    </location>
</feature>
<feature type="compositionally biased region" description="Basic and acidic residues" evidence="11">
    <location>
        <begin position="185"/>
        <end position="194"/>
    </location>
</feature>
<dbReference type="PROSITE" id="PS50103">
    <property type="entry name" value="ZF_C3H1"/>
    <property type="match status" value="5"/>
</dbReference>
<feature type="zinc finger region" description="C3H1-type" evidence="10">
    <location>
        <begin position="729"/>
        <end position="755"/>
    </location>
</feature>
<dbReference type="Proteomes" id="UP001153269">
    <property type="component" value="Unassembled WGS sequence"/>
</dbReference>
<feature type="domain" description="C3H1-type" evidence="12">
    <location>
        <begin position="756"/>
        <end position="783"/>
    </location>
</feature>
<feature type="compositionally biased region" description="Low complexity" evidence="11">
    <location>
        <begin position="518"/>
        <end position="531"/>
    </location>
</feature>
<feature type="domain" description="C3H1-type" evidence="12">
    <location>
        <begin position="705"/>
        <end position="728"/>
    </location>
</feature>
<feature type="region of interest" description="Disordered" evidence="11">
    <location>
        <begin position="268"/>
        <end position="536"/>
    </location>
</feature>
<dbReference type="EMBL" id="CADEAL010004351">
    <property type="protein sequence ID" value="CAB1457646.1"/>
    <property type="molecule type" value="Genomic_DNA"/>
</dbReference>
<dbReference type="FunFam" id="4.10.1000.10:FF:000022">
    <property type="entry name" value="Zinc finger CCCH domain-containing protein 7"/>
    <property type="match status" value="1"/>
</dbReference>
<evidence type="ECO:0000256" key="9">
    <source>
        <dbReference type="ARBA" id="ARBA00079564"/>
    </source>
</evidence>
<feature type="zinc finger region" description="C3H1-type" evidence="10">
    <location>
        <begin position="784"/>
        <end position="806"/>
    </location>
</feature>
<dbReference type="InterPro" id="IPR036855">
    <property type="entry name" value="Znf_CCCH_sf"/>
</dbReference>
<feature type="compositionally biased region" description="Polar residues" evidence="11">
    <location>
        <begin position="323"/>
        <end position="344"/>
    </location>
</feature>
<dbReference type="Pfam" id="PF00642">
    <property type="entry name" value="zf-CCCH"/>
    <property type="match status" value="1"/>
</dbReference>
<evidence type="ECO:0000256" key="4">
    <source>
        <dbReference type="ARBA" id="ARBA00022833"/>
    </source>
</evidence>
<dbReference type="SMART" id="SM00356">
    <property type="entry name" value="ZnF_C3H1"/>
    <property type="match status" value="5"/>
</dbReference>
<accession>A0A9N7W012</accession>
<keyword evidence="5" id="KW-0238">DNA-binding</keyword>
<evidence type="ECO:0000256" key="3">
    <source>
        <dbReference type="ARBA" id="ARBA00022771"/>
    </source>
</evidence>
<name>A0A9N7W012_PLEPL</name>
<feature type="compositionally biased region" description="Polar residues" evidence="11">
    <location>
        <begin position="384"/>
        <end position="402"/>
    </location>
</feature>
<organism evidence="13 14">
    <name type="scientific">Pleuronectes platessa</name>
    <name type="common">European plaice</name>
    <dbReference type="NCBI Taxonomy" id="8262"/>
    <lineage>
        <taxon>Eukaryota</taxon>
        <taxon>Metazoa</taxon>
        <taxon>Chordata</taxon>
        <taxon>Craniata</taxon>
        <taxon>Vertebrata</taxon>
        <taxon>Euteleostomi</taxon>
        <taxon>Actinopterygii</taxon>
        <taxon>Neopterygii</taxon>
        <taxon>Teleostei</taxon>
        <taxon>Neoteleostei</taxon>
        <taxon>Acanthomorphata</taxon>
        <taxon>Carangaria</taxon>
        <taxon>Pleuronectiformes</taxon>
        <taxon>Pleuronectoidei</taxon>
        <taxon>Pleuronectidae</taxon>
        <taxon>Pleuronectes</taxon>
    </lineage>
</organism>
<comment type="function">
    <text evidence="6">Required for the export of polyadenylated mRNAs from the nucleus. Enhances ACVR1B-induced SMAD-dependent transcription. Binds to single-stranded DNA but not to double-stranded DNA in vitro. Involved in RNA cleavage.</text>
</comment>
<feature type="region of interest" description="Disordered" evidence="11">
    <location>
        <begin position="628"/>
        <end position="649"/>
    </location>
</feature>
<feature type="domain" description="C3H1-type" evidence="12">
    <location>
        <begin position="729"/>
        <end position="755"/>
    </location>
</feature>
<feature type="compositionally biased region" description="Low complexity" evidence="11">
    <location>
        <begin position="403"/>
        <end position="413"/>
    </location>
</feature>
<feature type="domain" description="C3H1-type" evidence="12">
    <location>
        <begin position="784"/>
        <end position="806"/>
    </location>
</feature>
<feature type="compositionally biased region" description="Polar residues" evidence="11">
    <location>
        <begin position="465"/>
        <end position="479"/>
    </location>
</feature>
<feature type="compositionally biased region" description="Basic and acidic residues" evidence="11">
    <location>
        <begin position="149"/>
        <end position="162"/>
    </location>
</feature>
<keyword evidence="3 10" id="KW-0863">Zinc-finger</keyword>
<dbReference type="SUPFAM" id="SSF90229">
    <property type="entry name" value="CCCH zinc finger"/>
    <property type="match status" value="2"/>
</dbReference>
<feature type="compositionally biased region" description="Basic and acidic residues" evidence="11">
    <location>
        <begin position="875"/>
        <end position="895"/>
    </location>
</feature>
<evidence type="ECO:0000256" key="2">
    <source>
        <dbReference type="ARBA" id="ARBA00022737"/>
    </source>
</evidence>
<feature type="compositionally biased region" description="Low complexity" evidence="11">
    <location>
        <begin position="279"/>
        <end position="310"/>
    </location>
</feature>
<feature type="zinc finger region" description="C3H1-type" evidence="10">
    <location>
        <begin position="705"/>
        <end position="728"/>
    </location>
</feature>
<dbReference type="GO" id="GO:0003677">
    <property type="term" value="F:DNA binding"/>
    <property type="evidence" value="ECO:0007669"/>
    <property type="project" value="UniProtKB-KW"/>
</dbReference>
<feature type="region of interest" description="Disordered" evidence="11">
    <location>
        <begin position="131"/>
        <end position="210"/>
    </location>
</feature>
<feature type="region of interest" description="Disordered" evidence="11">
    <location>
        <begin position="49"/>
        <end position="108"/>
    </location>
</feature>
<keyword evidence="14" id="KW-1185">Reference proteome</keyword>
<evidence type="ECO:0000256" key="10">
    <source>
        <dbReference type="PROSITE-ProRule" id="PRU00723"/>
    </source>
</evidence>
<evidence type="ECO:0000313" key="14">
    <source>
        <dbReference type="Proteomes" id="UP001153269"/>
    </source>
</evidence>
<dbReference type="PANTHER" id="PTHR46156:SF1">
    <property type="entry name" value="ZINC FINGER CCCH DOMAIN-CONTAINING PROTEIN 3"/>
    <property type="match status" value="1"/>
</dbReference>
<feature type="compositionally biased region" description="Polar residues" evidence="11">
    <location>
        <begin position="83"/>
        <end position="108"/>
    </location>
</feature>
<evidence type="ECO:0000256" key="11">
    <source>
        <dbReference type="SAM" id="MobiDB-lite"/>
    </source>
</evidence>